<dbReference type="InterPro" id="IPR023750">
    <property type="entry name" value="RbsD-like_sf"/>
</dbReference>
<dbReference type="GO" id="GO:0048029">
    <property type="term" value="F:monosaccharide binding"/>
    <property type="evidence" value="ECO:0007669"/>
    <property type="project" value="InterPro"/>
</dbReference>
<dbReference type="HAMAP" id="MF_01661">
    <property type="entry name" value="D_rib_pyranase"/>
    <property type="match status" value="1"/>
</dbReference>
<keyword evidence="8" id="KW-1185">Reference proteome</keyword>
<feature type="binding site" evidence="6">
    <location>
        <position position="28"/>
    </location>
    <ligand>
        <name>substrate</name>
    </ligand>
</feature>
<dbReference type="GO" id="GO:0019303">
    <property type="term" value="P:D-ribose catabolic process"/>
    <property type="evidence" value="ECO:0007669"/>
    <property type="project" value="UniProtKB-UniRule"/>
</dbReference>
<protein>
    <recommendedName>
        <fullName evidence="2 6">D-ribose pyranase</fullName>
        <ecNumber evidence="2 6">5.4.99.62</ecNumber>
    </recommendedName>
</protein>
<dbReference type="GO" id="GO:0016872">
    <property type="term" value="F:intramolecular lyase activity"/>
    <property type="evidence" value="ECO:0007669"/>
    <property type="project" value="UniProtKB-UniRule"/>
</dbReference>
<dbReference type="PANTHER" id="PTHR37831">
    <property type="entry name" value="D-RIBOSE PYRANASE"/>
    <property type="match status" value="1"/>
</dbReference>
<dbReference type="InterPro" id="IPR007721">
    <property type="entry name" value="RbsD_FucU"/>
</dbReference>
<name>A0A5C0SDI5_CRATE</name>
<feature type="binding site" evidence="6">
    <location>
        <position position="106"/>
    </location>
    <ligand>
        <name>substrate</name>
    </ligand>
</feature>
<evidence type="ECO:0000313" key="8">
    <source>
        <dbReference type="Proteomes" id="UP000324646"/>
    </source>
</evidence>
<comment type="function">
    <text evidence="6">Catalyzes the interconversion of beta-pyran and beta-furan forms of D-ribose.</text>
</comment>
<reference evidence="7 8" key="1">
    <citation type="submission" date="2019-07" db="EMBL/GenBank/DDBJ databases">
        <title>Complete genome of Crassaminicella thermophila SY095.</title>
        <authorList>
            <person name="Li X."/>
        </authorList>
    </citation>
    <scope>NUCLEOTIDE SEQUENCE [LARGE SCALE GENOMIC DNA]</scope>
    <source>
        <strain evidence="7 8">SY095</strain>
    </source>
</reference>
<dbReference type="EC" id="5.4.99.62" evidence="2 6"/>
<organism evidence="7 8">
    <name type="scientific">Crassaminicella thermophila</name>
    <dbReference type="NCBI Taxonomy" id="2599308"/>
    <lineage>
        <taxon>Bacteria</taxon>
        <taxon>Bacillati</taxon>
        <taxon>Bacillota</taxon>
        <taxon>Clostridia</taxon>
        <taxon>Eubacteriales</taxon>
        <taxon>Clostridiaceae</taxon>
        <taxon>Crassaminicella</taxon>
    </lineage>
</organism>
<dbReference type="GO" id="GO:0062193">
    <property type="term" value="F:D-ribose pyranase activity"/>
    <property type="evidence" value="ECO:0007669"/>
    <property type="project" value="UniProtKB-EC"/>
</dbReference>
<dbReference type="Gene3D" id="3.40.1650.10">
    <property type="entry name" value="RbsD-like domain"/>
    <property type="match status" value="1"/>
</dbReference>
<dbReference type="UniPathway" id="UPA00916">
    <property type="reaction ID" value="UER00888"/>
</dbReference>
<evidence type="ECO:0000256" key="2">
    <source>
        <dbReference type="ARBA" id="ARBA00012862"/>
    </source>
</evidence>
<dbReference type="AlphaFoldDB" id="A0A5C0SDI5"/>
<proteinExistence type="inferred from homology"/>
<dbReference type="Pfam" id="PF05025">
    <property type="entry name" value="RbsD_FucU"/>
    <property type="match status" value="1"/>
</dbReference>
<feature type="active site" description="Proton donor" evidence="6">
    <location>
        <position position="20"/>
    </location>
</feature>
<keyword evidence="3 6" id="KW-0963">Cytoplasm</keyword>
<evidence type="ECO:0000256" key="4">
    <source>
        <dbReference type="ARBA" id="ARBA00023235"/>
    </source>
</evidence>
<comment type="similarity">
    <text evidence="6">Belongs to the RbsD / FucU family. RbsD subfamily.</text>
</comment>
<dbReference type="OrthoDB" id="9805009at2"/>
<comment type="pathway">
    <text evidence="6">Carbohydrate metabolism; D-ribose degradation; D-ribose 5-phosphate from beta-D-ribopyranose: step 1/2.</text>
</comment>
<dbReference type="NCBIfam" id="NF008761">
    <property type="entry name" value="PRK11797.1"/>
    <property type="match status" value="1"/>
</dbReference>
<dbReference type="SUPFAM" id="SSF102546">
    <property type="entry name" value="RbsD-like"/>
    <property type="match status" value="1"/>
</dbReference>
<evidence type="ECO:0000256" key="1">
    <source>
        <dbReference type="ARBA" id="ARBA00000223"/>
    </source>
</evidence>
<comment type="subunit">
    <text evidence="6">Homodecamer.</text>
</comment>
<comment type="subcellular location">
    <subcellularLocation>
        <location evidence="6">Cytoplasm</location>
    </subcellularLocation>
</comment>
<dbReference type="Proteomes" id="UP000324646">
    <property type="component" value="Chromosome"/>
</dbReference>
<evidence type="ECO:0000256" key="5">
    <source>
        <dbReference type="ARBA" id="ARBA00023277"/>
    </source>
</evidence>
<keyword evidence="5 6" id="KW-0119">Carbohydrate metabolism</keyword>
<keyword evidence="4 6" id="KW-0413">Isomerase</keyword>
<dbReference type="InterPro" id="IPR023064">
    <property type="entry name" value="D-ribose_pyranase"/>
</dbReference>
<sequence length="139" mass="15712">MKKAGLINSEISYAIAKMGHTDMLTIADSGLPIPKETQRIDLALKKGIPTFLETLDTIFEELKVEEVVIAKEMKTVSPKLYENLMQKLQQVEKEENTKIQIQEVTHETFKDLTRQSVCVVRTGEFTPYANIILKAGVVF</sequence>
<accession>A0A5C0SDI5</accession>
<feature type="binding site" evidence="6">
    <location>
        <begin position="128"/>
        <end position="130"/>
    </location>
    <ligand>
        <name>substrate</name>
    </ligand>
</feature>
<evidence type="ECO:0000313" key="7">
    <source>
        <dbReference type="EMBL" id="QEK10989.1"/>
    </source>
</evidence>
<dbReference type="EMBL" id="CP042243">
    <property type="protein sequence ID" value="QEK10989.1"/>
    <property type="molecule type" value="Genomic_DNA"/>
</dbReference>
<dbReference type="PANTHER" id="PTHR37831:SF1">
    <property type="entry name" value="D-RIBOSE PYRANASE"/>
    <property type="match status" value="1"/>
</dbReference>
<evidence type="ECO:0000256" key="6">
    <source>
        <dbReference type="HAMAP-Rule" id="MF_01661"/>
    </source>
</evidence>
<evidence type="ECO:0000256" key="3">
    <source>
        <dbReference type="ARBA" id="ARBA00022490"/>
    </source>
</evidence>
<dbReference type="KEGG" id="crs:FQB35_00615"/>
<gene>
    <name evidence="6 7" type="primary">rbsD</name>
    <name evidence="7" type="ORF">FQB35_00615</name>
</gene>
<comment type="catalytic activity">
    <reaction evidence="1 6">
        <text>beta-D-ribopyranose = beta-D-ribofuranose</text>
        <dbReference type="Rhea" id="RHEA:25432"/>
        <dbReference type="ChEBI" id="CHEBI:27476"/>
        <dbReference type="ChEBI" id="CHEBI:47002"/>
        <dbReference type="EC" id="5.4.99.62"/>
    </reaction>
</comment>
<dbReference type="GO" id="GO:0005829">
    <property type="term" value="C:cytosol"/>
    <property type="evidence" value="ECO:0007669"/>
    <property type="project" value="TreeGrafter"/>
</dbReference>